<evidence type="ECO:0000259" key="1">
    <source>
        <dbReference type="Pfam" id="PF07561"/>
    </source>
</evidence>
<dbReference type="AlphaFoldDB" id="A0A5P3XIC8"/>
<feature type="domain" description="DUF1540" evidence="1">
    <location>
        <begin position="5"/>
        <end position="43"/>
    </location>
</feature>
<proteinExistence type="predicted"/>
<dbReference type="InterPro" id="IPR011437">
    <property type="entry name" value="DUF1540"/>
</dbReference>
<dbReference type="RefSeq" id="WP_150887025.1">
    <property type="nucleotide sequence ID" value="NZ_CP032452.1"/>
</dbReference>
<reference evidence="2 3" key="1">
    <citation type="submission" date="2018-09" db="EMBL/GenBank/DDBJ databases">
        <title>A clostridial neurotoxin that targets Anopheles mosquitoes.</title>
        <authorList>
            <person name="Contreras E."/>
            <person name="Masuyer G."/>
            <person name="Qureshi N."/>
            <person name="Chawla S."/>
            <person name="Lim H.L."/>
            <person name="Chen J."/>
            <person name="Stenmark P."/>
            <person name="Gill S."/>
        </authorList>
    </citation>
    <scope>NUCLEOTIDE SEQUENCE [LARGE SCALE GENOMIC DNA]</scope>
    <source>
        <strain evidence="2 3">Cbm</strain>
    </source>
</reference>
<dbReference type="EMBL" id="CP032452">
    <property type="protein sequence ID" value="QEZ70055.1"/>
    <property type="molecule type" value="Genomic_DNA"/>
</dbReference>
<organism evidence="2 3">
    <name type="scientific">Paraclostridium bifermentans</name>
    <name type="common">Clostridium bifermentans</name>
    <dbReference type="NCBI Taxonomy" id="1490"/>
    <lineage>
        <taxon>Bacteria</taxon>
        <taxon>Bacillati</taxon>
        <taxon>Bacillota</taxon>
        <taxon>Clostridia</taxon>
        <taxon>Peptostreptococcales</taxon>
        <taxon>Peptostreptococcaceae</taxon>
        <taxon>Paraclostridium</taxon>
    </lineage>
</organism>
<sequence>MSNPINCSATSCAYNNSGGCYASGIQVKGSRAKTTAQTNCATYQDKASSSFTNCSGECTCAKTHSISCGADHCKHNNNGCCKAESVQINMQDASCETFVTK</sequence>
<gene>
    <name evidence="2" type="ORF">D4A35_14585</name>
</gene>
<dbReference type="Proteomes" id="UP000326961">
    <property type="component" value="Chromosome"/>
</dbReference>
<evidence type="ECO:0000313" key="3">
    <source>
        <dbReference type="Proteomes" id="UP000326961"/>
    </source>
</evidence>
<name>A0A5P3XIC8_PARBF</name>
<dbReference type="Pfam" id="PF07561">
    <property type="entry name" value="DUF1540"/>
    <property type="match status" value="2"/>
</dbReference>
<accession>A0A5P3XIC8</accession>
<evidence type="ECO:0000313" key="2">
    <source>
        <dbReference type="EMBL" id="QEZ70055.1"/>
    </source>
</evidence>
<protein>
    <submittedName>
        <fullName evidence="2">DUF1540 domain-containing protein</fullName>
    </submittedName>
</protein>
<feature type="domain" description="DUF1540" evidence="1">
    <location>
        <begin position="66"/>
        <end position="98"/>
    </location>
</feature>